<evidence type="ECO:0000313" key="6">
    <source>
        <dbReference type="Proteomes" id="UP000253940"/>
    </source>
</evidence>
<dbReference type="Proteomes" id="UP000253940">
    <property type="component" value="Chromosome"/>
</dbReference>
<dbReference type="SUPFAM" id="SSF46689">
    <property type="entry name" value="Homeodomain-like"/>
    <property type="match status" value="1"/>
</dbReference>
<accession>A0A345PBQ1</accession>
<proteinExistence type="predicted"/>
<dbReference type="GO" id="GO:0003700">
    <property type="term" value="F:DNA-binding transcription factor activity"/>
    <property type="evidence" value="ECO:0007669"/>
    <property type="project" value="InterPro"/>
</dbReference>
<keyword evidence="3" id="KW-0804">Transcription</keyword>
<dbReference type="GO" id="GO:0000976">
    <property type="term" value="F:transcription cis-regulatory region binding"/>
    <property type="evidence" value="ECO:0007669"/>
    <property type="project" value="TreeGrafter"/>
</dbReference>
<dbReference type="InterPro" id="IPR018060">
    <property type="entry name" value="HTH_AraC"/>
</dbReference>
<dbReference type="InterPro" id="IPR032687">
    <property type="entry name" value="AraC-type_N"/>
</dbReference>
<keyword evidence="1" id="KW-0805">Transcription regulation</keyword>
<protein>
    <submittedName>
        <fullName evidence="5">AraC family transcriptional regulator</fullName>
    </submittedName>
</protein>
<evidence type="ECO:0000256" key="1">
    <source>
        <dbReference type="ARBA" id="ARBA00023015"/>
    </source>
</evidence>
<dbReference type="KEGG" id="mbah:HYN46_13535"/>
<keyword evidence="6" id="KW-1185">Reference proteome</keyword>
<evidence type="ECO:0000256" key="3">
    <source>
        <dbReference type="ARBA" id="ARBA00023163"/>
    </source>
</evidence>
<dbReference type="EMBL" id="CP031222">
    <property type="protein sequence ID" value="AXI04710.1"/>
    <property type="molecule type" value="Genomic_DNA"/>
</dbReference>
<dbReference type="OrthoDB" id="6506763at2"/>
<evidence type="ECO:0000313" key="5">
    <source>
        <dbReference type="EMBL" id="AXI04710.1"/>
    </source>
</evidence>
<dbReference type="SMART" id="SM00342">
    <property type="entry name" value="HTH_ARAC"/>
    <property type="match status" value="1"/>
</dbReference>
<gene>
    <name evidence="5" type="ORF">HYN46_13535</name>
</gene>
<dbReference type="Gene3D" id="1.10.10.60">
    <property type="entry name" value="Homeodomain-like"/>
    <property type="match status" value="1"/>
</dbReference>
<evidence type="ECO:0000256" key="2">
    <source>
        <dbReference type="ARBA" id="ARBA00023125"/>
    </source>
</evidence>
<dbReference type="PROSITE" id="PS01124">
    <property type="entry name" value="HTH_ARAC_FAMILY_2"/>
    <property type="match status" value="1"/>
</dbReference>
<dbReference type="AlphaFoldDB" id="A0A345PBQ1"/>
<name>A0A345PBQ1_9GAMM</name>
<sequence>MGIKLLIDLASSHDMSVTDCLAETGIEPDWLSNPQSVITAHQEIRLIRNLIRSIPVEALGLDAGERYHLTIYGVFGFALTSSPSLRNVIELSIRYMDLTYAFCRMRLEDVGDCVRLQLDDQGIPEDVRRFIVERHTAVLMTLQHELLGRRMPLKRITLRLPEPQDVSRYLETFGVIPEFGADANLLEMDALWMDAPLPQANPHTQEICEAQCRELLSKRSIHEGVAALVRERLLHKVMTLPDMEEMATDLAMTSRTLRRKLTIEGTSYRELVDEVREALADELLAIRGMRVGDIAMRLGYAETSSFIHAFKRWKGRPPRGKDIA</sequence>
<reference evidence="5 6" key="1">
    <citation type="submission" date="2018-07" db="EMBL/GenBank/DDBJ databases">
        <title>Genome sequencing of Moraxellaceae gen. HYN0046.</title>
        <authorList>
            <person name="Kim M."/>
            <person name="Yi H."/>
        </authorList>
    </citation>
    <scope>NUCLEOTIDE SEQUENCE [LARGE SCALE GENOMIC DNA]</scope>
    <source>
        <strain evidence="5 6">HYN0046</strain>
    </source>
</reference>
<dbReference type="InterPro" id="IPR009057">
    <property type="entry name" value="Homeodomain-like_sf"/>
</dbReference>
<dbReference type="PANTHER" id="PTHR47894">
    <property type="entry name" value="HTH-TYPE TRANSCRIPTIONAL REGULATOR GADX"/>
    <property type="match status" value="1"/>
</dbReference>
<dbReference type="Pfam" id="PF12833">
    <property type="entry name" value="HTH_18"/>
    <property type="match status" value="1"/>
</dbReference>
<dbReference type="GO" id="GO:0005829">
    <property type="term" value="C:cytosol"/>
    <property type="evidence" value="ECO:0007669"/>
    <property type="project" value="TreeGrafter"/>
</dbReference>
<dbReference type="PANTHER" id="PTHR47894:SF1">
    <property type="entry name" value="HTH-TYPE TRANSCRIPTIONAL REGULATOR VQSM"/>
    <property type="match status" value="1"/>
</dbReference>
<keyword evidence="2" id="KW-0238">DNA-binding</keyword>
<organism evidence="5 6">
    <name type="scientific">Aquirhabdus parva</name>
    <dbReference type="NCBI Taxonomy" id="2283318"/>
    <lineage>
        <taxon>Bacteria</taxon>
        <taxon>Pseudomonadati</taxon>
        <taxon>Pseudomonadota</taxon>
        <taxon>Gammaproteobacteria</taxon>
        <taxon>Moraxellales</taxon>
        <taxon>Moraxellaceae</taxon>
        <taxon>Aquirhabdus</taxon>
    </lineage>
</organism>
<evidence type="ECO:0000259" key="4">
    <source>
        <dbReference type="PROSITE" id="PS01124"/>
    </source>
</evidence>
<feature type="domain" description="HTH araC/xylS-type" evidence="4">
    <location>
        <begin position="223"/>
        <end position="319"/>
    </location>
</feature>
<dbReference type="Pfam" id="PF12625">
    <property type="entry name" value="Arabinose_bd"/>
    <property type="match status" value="1"/>
</dbReference>